<dbReference type="InterPro" id="IPR007312">
    <property type="entry name" value="Phosphoesterase"/>
</dbReference>
<dbReference type="STRING" id="765257.A0A0C9YGY7"/>
<evidence type="ECO:0000256" key="1">
    <source>
        <dbReference type="ARBA" id="ARBA00022801"/>
    </source>
</evidence>
<dbReference type="Proteomes" id="UP000054018">
    <property type="component" value="Unassembled WGS sequence"/>
</dbReference>
<dbReference type="OrthoDB" id="5135119at2759"/>
<protein>
    <submittedName>
        <fullName evidence="2">Uncharacterized protein</fullName>
    </submittedName>
</protein>
<name>A0A0C9YGY7_9AGAM</name>
<proteinExistence type="predicted"/>
<dbReference type="GO" id="GO:0016788">
    <property type="term" value="F:hydrolase activity, acting on ester bonds"/>
    <property type="evidence" value="ECO:0007669"/>
    <property type="project" value="InterPro"/>
</dbReference>
<dbReference type="HOGENOM" id="CLU_847635_0_0_1"/>
<organism evidence="2 3">
    <name type="scientific">Pisolithus microcarpus 441</name>
    <dbReference type="NCBI Taxonomy" id="765257"/>
    <lineage>
        <taxon>Eukaryota</taxon>
        <taxon>Fungi</taxon>
        <taxon>Dikarya</taxon>
        <taxon>Basidiomycota</taxon>
        <taxon>Agaricomycotina</taxon>
        <taxon>Agaricomycetes</taxon>
        <taxon>Agaricomycetidae</taxon>
        <taxon>Boletales</taxon>
        <taxon>Sclerodermatineae</taxon>
        <taxon>Pisolithaceae</taxon>
        <taxon>Pisolithus</taxon>
    </lineage>
</organism>
<dbReference type="PANTHER" id="PTHR31956:SF8">
    <property type="entry name" value="ACID PHOSPHATASE PHOA (AFU_ORTHOLOGUE AFUA_1G03570)"/>
    <property type="match status" value="1"/>
</dbReference>
<keyword evidence="3" id="KW-1185">Reference proteome</keyword>
<dbReference type="EMBL" id="KN833873">
    <property type="protein sequence ID" value="KIK15886.1"/>
    <property type="molecule type" value="Genomic_DNA"/>
</dbReference>
<keyword evidence="1" id="KW-0378">Hydrolase</keyword>
<evidence type="ECO:0000313" key="3">
    <source>
        <dbReference type="Proteomes" id="UP000054018"/>
    </source>
</evidence>
<reference evidence="2 3" key="1">
    <citation type="submission" date="2014-04" db="EMBL/GenBank/DDBJ databases">
        <authorList>
            <consortium name="DOE Joint Genome Institute"/>
            <person name="Kuo A."/>
            <person name="Kohler A."/>
            <person name="Costa M.D."/>
            <person name="Nagy L.G."/>
            <person name="Floudas D."/>
            <person name="Copeland A."/>
            <person name="Barry K.W."/>
            <person name="Cichocki N."/>
            <person name="Veneault-Fourrey C."/>
            <person name="LaButti K."/>
            <person name="Lindquist E.A."/>
            <person name="Lipzen A."/>
            <person name="Lundell T."/>
            <person name="Morin E."/>
            <person name="Murat C."/>
            <person name="Sun H."/>
            <person name="Tunlid A."/>
            <person name="Henrissat B."/>
            <person name="Grigoriev I.V."/>
            <person name="Hibbett D.S."/>
            <person name="Martin F."/>
            <person name="Nordberg H.P."/>
            <person name="Cantor M.N."/>
            <person name="Hua S.X."/>
        </authorList>
    </citation>
    <scope>NUCLEOTIDE SEQUENCE [LARGE SCALE GENOMIC DNA]</scope>
    <source>
        <strain evidence="2 3">441</strain>
    </source>
</reference>
<evidence type="ECO:0000313" key="2">
    <source>
        <dbReference type="EMBL" id="KIK15886.1"/>
    </source>
</evidence>
<dbReference type="GO" id="GO:0009395">
    <property type="term" value="P:phospholipid catabolic process"/>
    <property type="evidence" value="ECO:0007669"/>
    <property type="project" value="TreeGrafter"/>
</dbReference>
<accession>A0A0C9YGY7</accession>
<reference evidence="3" key="2">
    <citation type="submission" date="2015-01" db="EMBL/GenBank/DDBJ databases">
        <title>Evolutionary Origins and Diversification of the Mycorrhizal Mutualists.</title>
        <authorList>
            <consortium name="DOE Joint Genome Institute"/>
            <consortium name="Mycorrhizal Genomics Consortium"/>
            <person name="Kohler A."/>
            <person name="Kuo A."/>
            <person name="Nagy L.G."/>
            <person name="Floudas D."/>
            <person name="Copeland A."/>
            <person name="Barry K.W."/>
            <person name="Cichocki N."/>
            <person name="Veneault-Fourrey C."/>
            <person name="LaButti K."/>
            <person name="Lindquist E.A."/>
            <person name="Lipzen A."/>
            <person name="Lundell T."/>
            <person name="Morin E."/>
            <person name="Murat C."/>
            <person name="Riley R."/>
            <person name="Ohm R."/>
            <person name="Sun H."/>
            <person name="Tunlid A."/>
            <person name="Henrissat B."/>
            <person name="Grigoriev I.V."/>
            <person name="Hibbett D.S."/>
            <person name="Martin F."/>
        </authorList>
    </citation>
    <scope>NUCLEOTIDE SEQUENCE [LARGE SCALE GENOMIC DNA]</scope>
    <source>
        <strain evidence="3">441</strain>
    </source>
</reference>
<sequence>MGVHSSTYLAPHVGPSYGLPLLVSCKQFLITETSPEPLVPVSVLFILWRGTLTSAASPTATFSSYVGVSNGTLPNSAVLSGVVFDCFIQIRLENTDFASAASQGVLQNLSTQGITLSAYYAVTHTSEPNYIAGVGGDFFGLFNNGFEGLLCKGGLTRTFSDGHDTDVAYASDRLSFWLLPLLQNPNFNTPRSLILLTFNENETYNDQQRSMHLLNTTDDMFYAHYSTISTIENNWNLGNLGRQADLYHGIGSDADGLIVVDVFICVADLTGYENNGLTGDSTLPLLNLTGTIPGPLNPGYSVPFLAPNTSGVGGSNGSSTLLLTRTCL</sequence>
<dbReference type="AlphaFoldDB" id="A0A0C9YGY7"/>
<dbReference type="PANTHER" id="PTHR31956">
    <property type="entry name" value="NON-SPECIFIC PHOSPHOLIPASE C4-RELATED"/>
    <property type="match status" value="1"/>
</dbReference>
<gene>
    <name evidence="2" type="ORF">PISMIDRAFT_16189</name>
</gene>